<dbReference type="PANTHER" id="PTHR11635:SF152">
    <property type="entry name" value="CAMP-DEPENDENT PROTEIN KINASE TYPE I REGULATORY SUBUNIT-RELATED"/>
    <property type="match status" value="1"/>
</dbReference>
<dbReference type="Gene3D" id="2.60.120.10">
    <property type="entry name" value="Jelly Rolls"/>
    <property type="match status" value="1"/>
</dbReference>
<reference evidence="2 3" key="1">
    <citation type="submission" date="2020-03" db="EMBL/GenBank/DDBJ databases">
        <title>Genomic Encyclopedia of Type Strains, Phase IV (KMG-IV): sequencing the most valuable type-strain genomes for metagenomic binning, comparative biology and taxonomic classification.</title>
        <authorList>
            <person name="Goeker M."/>
        </authorList>
    </citation>
    <scope>NUCLEOTIDE SEQUENCE [LARGE SCALE GENOMIC DNA]</scope>
    <source>
        <strain evidence="2 3">DSM 103870</strain>
    </source>
</reference>
<proteinExistence type="predicted"/>
<dbReference type="CDD" id="cd00038">
    <property type="entry name" value="CAP_ED"/>
    <property type="match status" value="1"/>
</dbReference>
<name>A0ABX0UUJ3_9HYPH</name>
<dbReference type="Pfam" id="PF00027">
    <property type="entry name" value="cNMP_binding"/>
    <property type="match status" value="1"/>
</dbReference>
<feature type="domain" description="Cyclic nucleotide-binding" evidence="1">
    <location>
        <begin position="15"/>
        <end position="134"/>
    </location>
</feature>
<organism evidence="2 3">
    <name type="scientific">Pseudochelatococcus lubricantis</name>
    <dbReference type="NCBI Taxonomy" id="1538102"/>
    <lineage>
        <taxon>Bacteria</taxon>
        <taxon>Pseudomonadati</taxon>
        <taxon>Pseudomonadota</taxon>
        <taxon>Alphaproteobacteria</taxon>
        <taxon>Hyphomicrobiales</taxon>
        <taxon>Chelatococcaceae</taxon>
        <taxon>Pseudochelatococcus</taxon>
    </lineage>
</organism>
<dbReference type="InterPro" id="IPR018488">
    <property type="entry name" value="cNMP-bd_CS"/>
</dbReference>
<sequence>MTLETEVQVLRRVPMFRGLDKGRLKLLAFTSERVSFPGGQILFNRGDTSDAAYVILDGRADALLDTPAGAFKVAEFGAHDIVGEMGVLADTPRTATVRAATDLLVLRIDKQVFLELLNQFPQISIAVMRELAHRLERTTIRLAETAPADGASPSHD</sequence>
<gene>
    <name evidence="2" type="ORF">FHS82_000446</name>
</gene>
<dbReference type="SUPFAM" id="SSF51206">
    <property type="entry name" value="cAMP-binding domain-like"/>
    <property type="match status" value="1"/>
</dbReference>
<protein>
    <submittedName>
        <fullName evidence="2">CRP-like cAMP-binding protein</fullName>
    </submittedName>
</protein>
<dbReference type="InterPro" id="IPR000595">
    <property type="entry name" value="cNMP-bd_dom"/>
</dbReference>
<evidence type="ECO:0000259" key="1">
    <source>
        <dbReference type="PROSITE" id="PS50042"/>
    </source>
</evidence>
<accession>A0ABX0UUJ3</accession>
<dbReference type="SMART" id="SM00100">
    <property type="entry name" value="cNMP"/>
    <property type="match status" value="1"/>
</dbReference>
<keyword evidence="3" id="KW-1185">Reference proteome</keyword>
<dbReference type="InterPro" id="IPR014710">
    <property type="entry name" value="RmlC-like_jellyroll"/>
</dbReference>
<comment type="caution">
    <text evidence="2">The sequence shown here is derived from an EMBL/GenBank/DDBJ whole genome shotgun (WGS) entry which is preliminary data.</text>
</comment>
<dbReference type="InterPro" id="IPR018490">
    <property type="entry name" value="cNMP-bd_dom_sf"/>
</dbReference>
<dbReference type="RefSeq" id="WP_166948258.1">
    <property type="nucleotide sequence ID" value="NZ_JAASQI010000001.1"/>
</dbReference>
<evidence type="ECO:0000313" key="2">
    <source>
        <dbReference type="EMBL" id="NIJ56633.1"/>
    </source>
</evidence>
<evidence type="ECO:0000313" key="3">
    <source>
        <dbReference type="Proteomes" id="UP001429580"/>
    </source>
</evidence>
<dbReference type="PROSITE" id="PS00889">
    <property type="entry name" value="CNMP_BINDING_2"/>
    <property type="match status" value="1"/>
</dbReference>
<dbReference type="PROSITE" id="PS50042">
    <property type="entry name" value="CNMP_BINDING_3"/>
    <property type="match status" value="1"/>
</dbReference>
<dbReference type="Proteomes" id="UP001429580">
    <property type="component" value="Unassembled WGS sequence"/>
</dbReference>
<dbReference type="PANTHER" id="PTHR11635">
    <property type="entry name" value="CAMP-DEPENDENT PROTEIN KINASE REGULATORY CHAIN"/>
    <property type="match status" value="1"/>
</dbReference>
<dbReference type="InterPro" id="IPR050503">
    <property type="entry name" value="cAMP-dep_PK_reg_su-like"/>
</dbReference>
<dbReference type="EMBL" id="JAASQI010000001">
    <property type="protein sequence ID" value="NIJ56633.1"/>
    <property type="molecule type" value="Genomic_DNA"/>
</dbReference>